<dbReference type="Gene3D" id="3.10.20.90">
    <property type="entry name" value="Phosphatidylinositol 3-kinase Catalytic Subunit, Chain A, domain 1"/>
    <property type="match status" value="1"/>
</dbReference>
<evidence type="ECO:0000313" key="3">
    <source>
        <dbReference type="EMBL" id="KAJ3259181.1"/>
    </source>
</evidence>
<dbReference type="EMBL" id="JADGKB010000020">
    <property type="protein sequence ID" value="KAJ3259201.1"/>
    <property type="molecule type" value="Genomic_DNA"/>
</dbReference>
<evidence type="ECO:0000313" key="4">
    <source>
        <dbReference type="EMBL" id="KAJ3259201.1"/>
    </source>
</evidence>
<feature type="region of interest" description="Disordered" evidence="1">
    <location>
        <begin position="206"/>
        <end position="235"/>
    </location>
</feature>
<feature type="domain" description="PB1" evidence="2">
    <location>
        <begin position="484"/>
        <end position="578"/>
    </location>
</feature>
<gene>
    <name evidence="3" type="ORF">HK103_002828</name>
    <name evidence="4" type="ORF">HK103_002848</name>
</gene>
<dbReference type="CDD" id="cd05992">
    <property type="entry name" value="PB1"/>
    <property type="match status" value="1"/>
</dbReference>
<dbReference type="Proteomes" id="UP001210925">
    <property type="component" value="Unassembled WGS sequence"/>
</dbReference>
<evidence type="ECO:0000313" key="5">
    <source>
        <dbReference type="Proteomes" id="UP001210925"/>
    </source>
</evidence>
<feature type="compositionally biased region" description="Polar residues" evidence="1">
    <location>
        <begin position="88"/>
        <end position="97"/>
    </location>
</feature>
<comment type="caution">
    <text evidence="3">The sequence shown here is derived from an EMBL/GenBank/DDBJ whole genome shotgun (WGS) entry which is preliminary data.</text>
</comment>
<sequence>MLFSTFFGEWKHDIQNSPNPEDFMNFEAYMPIVSPNTNRQSEKAYIKPRKESRSANGKSASLPRPNRLAKSPGTDKPLPATPPVDSPSPMSAVSQPSLRHKPTFEEFCSDLAESLGVNLNKKQSIESLRDTIMESKSPEELQSPAYSLYKNENIEYDNDTLPGTLPLISNPLKLEIPQERSILSQIFSGQSQDTILDDMSLQRIRTESTKSSETITDDTVQRSQTEKAPSRLSHDTEIDRSTIIRRINSEKSLSKSKIREELRKNSENAAMPDLILPKINIGFDESFEEQRIATLKRSAFGSNRLSISIPSRKESRNWSASAQTSSGDKPKNIAIIKRSDSPANNSSLNPTTNEDNTMQSELDYQAVTSPSDILNDYNYSPVIIDYTSHNAQKESGYESLPYESLDRVTNRSVSPSTEKSRESIAKESISTLLRGIKRRNNSKEEGEQTQTVDAEVNVKANRLHELIALQQSMQVPDGGSNFLTLRLIISTGSTVTVRVAKTIDIDTLREKLARKCTLLPDSFKWKKTDSDLVYLSSISYRDPDMEILTIDDQEDWLGCLDHCLNNGKLTLFINVQEL</sequence>
<feature type="region of interest" description="Disordered" evidence="1">
    <location>
        <begin position="38"/>
        <end position="97"/>
    </location>
</feature>
<feature type="compositionally biased region" description="Polar residues" evidence="1">
    <location>
        <begin position="211"/>
        <end position="223"/>
    </location>
</feature>
<proteinExistence type="predicted"/>
<dbReference type="PROSITE" id="PS51745">
    <property type="entry name" value="PB1"/>
    <property type="match status" value="1"/>
</dbReference>
<feature type="region of interest" description="Disordered" evidence="1">
    <location>
        <begin position="311"/>
        <end position="333"/>
    </location>
</feature>
<evidence type="ECO:0000256" key="1">
    <source>
        <dbReference type="SAM" id="MobiDB-lite"/>
    </source>
</evidence>
<organism evidence="3 5">
    <name type="scientific">Boothiomyces macroporosus</name>
    <dbReference type="NCBI Taxonomy" id="261099"/>
    <lineage>
        <taxon>Eukaryota</taxon>
        <taxon>Fungi</taxon>
        <taxon>Fungi incertae sedis</taxon>
        <taxon>Chytridiomycota</taxon>
        <taxon>Chytridiomycota incertae sedis</taxon>
        <taxon>Chytridiomycetes</taxon>
        <taxon>Rhizophydiales</taxon>
        <taxon>Terramycetaceae</taxon>
        <taxon>Boothiomyces</taxon>
    </lineage>
</organism>
<keyword evidence="5" id="KW-1185">Reference proteome</keyword>
<dbReference type="EMBL" id="JADGKB010000020">
    <property type="protein sequence ID" value="KAJ3259181.1"/>
    <property type="molecule type" value="Genomic_DNA"/>
</dbReference>
<feature type="compositionally biased region" description="Basic and acidic residues" evidence="1">
    <location>
        <begin position="224"/>
        <end position="235"/>
    </location>
</feature>
<name>A0AAD5UIQ7_9FUNG</name>
<evidence type="ECO:0000259" key="2">
    <source>
        <dbReference type="PROSITE" id="PS51745"/>
    </source>
</evidence>
<dbReference type="AlphaFoldDB" id="A0AAD5UIQ7"/>
<feature type="compositionally biased region" description="Basic and acidic residues" evidence="1">
    <location>
        <begin position="40"/>
        <end position="53"/>
    </location>
</feature>
<reference evidence="3" key="1">
    <citation type="submission" date="2020-05" db="EMBL/GenBank/DDBJ databases">
        <title>Phylogenomic resolution of chytrid fungi.</title>
        <authorList>
            <person name="Stajich J.E."/>
            <person name="Amses K."/>
            <person name="Simmons R."/>
            <person name="Seto K."/>
            <person name="Myers J."/>
            <person name="Bonds A."/>
            <person name="Quandt C.A."/>
            <person name="Barry K."/>
            <person name="Liu P."/>
            <person name="Grigoriev I."/>
            <person name="Longcore J.E."/>
            <person name="James T.Y."/>
        </authorList>
    </citation>
    <scope>NUCLEOTIDE SEQUENCE</scope>
    <source>
        <strain evidence="3">PLAUS21</strain>
    </source>
</reference>
<protein>
    <recommendedName>
        <fullName evidence="2">PB1 domain-containing protein</fullName>
    </recommendedName>
</protein>
<dbReference type="InterPro" id="IPR053793">
    <property type="entry name" value="PB1-like"/>
</dbReference>
<feature type="compositionally biased region" description="Polar residues" evidence="1">
    <location>
        <begin position="317"/>
        <end position="327"/>
    </location>
</feature>
<accession>A0AAD5UIQ7</accession>